<accession>A0AAE3ZW16</accession>
<dbReference type="EMBL" id="JAVDYC010000001">
    <property type="protein sequence ID" value="MDR7325850.1"/>
    <property type="molecule type" value="Genomic_DNA"/>
</dbReference>
<dbReference type="RefSeq" id="WP_310420889.1">
    <property type="nucleotide sequence ID" value="NZ_JAVDYC010000001.1"/>
</dbReference>
<keyword evidence="2" id="KW-1185">Reference proteome</keyword>
<proteinExistence type="predicted"/>
<comment type="caution">
    <text evidence="1">The sequence shown here is derived from an EMBL/GenBank/DDBJ whole genome shotgun (WGS) entry which is preliminary data.</text>
</comment>
<evidence type="ECO:0000313" key="1">
    <source>
        <dbReference type="EMBL" id="MDR7325850.1"/>
    </source>
</evidence>
<protein>
    <submittedName>
        <fullName evidence="1">Uncharacterized protein</fullName>
    </submittedName>
</protein>
<organism evidence="1 2">
    <name type="scientific">Catenuloplanes niger</name>
    <dbReference type="NCBI Taxonomy" id="587534"/>
    <lineage>
        <taxon>Bacteria</taxon>
        <taxon>Bacillati</taxon>
        <taxon>Actinomycetota</taxon>
        <taxon>Actinomycetes</taxon>
        <taxon>Micromonosporales</taxon>
        <taxon>Micromonosporaceae</taxon>
        <taxon>Catenuloplanes</taxon>
    </lineage>
</organism>
<sequence length="673" mass="71509">MELPLTIKNSEAICIDHMLPTATGAHLHTESISTRNRDTRLRGIMNLPAMDRFAYLTFGKEISDALGDATALGADRARAVLRQFLEGVPIESADRYVVRLDPDGLSLADVAARADRIGLPVEVARAGLRAGPPVDPHRLLGVDGGMRPAPVDGAEFVRVMPSRHRAADAYADVPPEMRDLALRTPYPWARMIFGADGVRLGVPAPLVRHAYADTLRRLPRPLRPADVTGAPARDLAGYGDLLAAMAAPGTRAFVTVTAPSGGTRTVLALHDEHGVSVVDPGTGDAALLPAAPDRIAFTPAEGAADLASWLDEIRAAGPAAPARPIHRTPAIHALPIVGTGRSVDVVGAPGALSERFRSEIAAAAEGVDAPVVVVATDRRLRGPSTRQLANLEWLLFQHRQNQLAGGDAPIVVIHGDAPPGVTGLLGGYDFAMVHQPRTSGGQGLNLDNLWSARDAAGNTVAAPVRTITSDLLRKAGAARPPVTSAGPPADERLITFLTTPVSDVSAIRQVLDEHGSALKTLLPQIGALDTVQKDLFAAWQAILRIEQRGDTALAGSAFDYLGAGEQRQLRALAVVPSVLEKDPETRGGALTDLIDLTRGTLDDGASRAILDAIRRGVDGAPDEELKHLIYQHSVYLPEHGRTDWIRQLRELAAQQPDRTALFEKIAVYVETCP</sequence>
<evidence type="ECO:0000313" key="2">
    <source>
        <dbReference type="Proteomes" id="UP001183629"/>
    </source>
</evidence>
<dbReference type="AlphaFoldDB" id="A0AAE3ZW16"/>
<gene>
    <name evidence="1" type="ORF">J2S44_006100</name>
</gene>
<reference evidence="1 2" key="1">
    <citation type="submission" date="2023-07" db="EMBL/GenBank/DDBJ databases">
        <title>Sequencing the genomes of 1000 actinobacteria strains.</title>
        <authorList>
            <person name="Klenk H.-P."/>
        </authorList>
    </citation>
    <scope>NUCLEOTIDE SEQUENCE [LARGE SCALE GENOMIC DNA]</scope>
    <source>
        <strain evidence="1 2">DSM 44711</strain>
    </source>
</reference>
<name>A0AAE3ZW16_9ACTN</name>
<dbReference type="Proteomes" id="UP001183629">
    <property type="component" value="Unassembled WGS sequence"/>
</dbReference>